<dbReference type="SUPFAM" id="SSF109854">
    <property type="entry name" value="DinB/YfiT-like putative metalloenzymes"/>
    <property type="match status" value="1"/>
</dbReference>
<sequence length="321" mass="34065">MTIEKTALLPVSADEAFALITQPDRLRRWLAISARVDLRAGGEFRWTLTPMAVAAGTVTEVDPGRRIVLGFGLEQSGQPRTDTVTITIEPAEGGTLVRLVHEGLPEDQVQDVLEGWTHFFQRLERAAVTGDAGPDEWAAAPADLNPLTSANATLAVLQHVLRGIGEDDLSKPTPCTEFTVGRLEAHLLGSLSSLTSLAGSTLVPASASDLESRIAGAAQQAMETWMERGIEGTVQAGPQELPATIAASILSVEFLVHAWDFASATGQKVAVSDEVATYVLGLAEQIITPEQRERVGFDPAIPISGNAPAMDRLVAFSGRAT</sequence>
<proteinExistence type="inferred from homology"/>
<organism evidence="3 4">
    <name type="scientific">Sphaerisporangium dianthi</name>
    <dbReference type="NCBI Taxonomy" id="1436120"/>
    <lineage>
        <taxon>Bacteria</taxon>
        <taxon>Bacillati</taxon>
        <taxon>Actinomycetota</taxon>
        <taxon>Actinomycetes</taxon>
        <taxon>Streptosporangiales</taxon>
        <taxon>Streptosporangiaceae</taxon>
        <taxon>Sphaerisporangium</taxon>
    </lineage>
</organism>
<name>A0ABV9CUW8_9ACTN</name>
<gene>
    <name evidence="3" type="ORF">ACFO60_39655</name>
</gene>
<keyword evidence="4" id="KW-1185">Reference proteome</keyword>
<dbReference type="Gene3D" id="3.30.530.20">
    <property type="match status" value="1"/>
</dbReference>
<evidence type="ECO:0000313" key="3">
    <source>
        <dbReference type="EMBL" id="MFC4536924.1"/>
    </source>
</evidence>
<dbReference type="InterPro" id="IPR034660">
    <property type="entry name" value="DinB/YfiT-like"/>
</dbReference>
<evidence type="ECO:0000256" key="1">
    <source>
        <dbReference type="ARBA" id="ARBA00006817"/>
    </source>
</evidence>
<reference evidence="4" key="1">
    <citation type="journal article" date="2019" name="Int. J. Syst. Evol. Microbiol.">
        <title>The Global Catalogue of Microorganisms (GCM) 10K type strain sequencing project: providing services to taxonomists for standard genome sequencing and annotation.</title>
        <authorList>
            <consortium name="The Broad Institute Genomics Platform"/>
            <consortium name="The Broad Institute Genome Sequencing Center for Infectious Disease"/>
            <person name="Wu L."/>
            <person name="Ma J."/>
        </authorList>
    </citation>
    <scope>NUCLEOTIDE SEQUENCE [LARGE SCALE GENOMIC DNA]</scope>
    <source>
        <strain evidence="4">CGMCC 4.7132</strain>
    </source>
</reference>
<comment type="similarity">
    <text evidence="1">Belongs to the AHA1 family.</text>
</comment>
<dbReference type="NCBIfam" id="TIGR03086">
    <property type="entry name" value="TIGR03086 family metal-binding protein"/>
    <property type="match status" value="1"/>
</dbReference>
<evidence type="ECO:0000313" key="4">
    <source>
        <dbReference type="Proteomes" id="UP001596004"/>
    </source>
</evidence>
<dbReference type="EMBL" id="JBHSFP010000063">
    <property type="protein sequence ID" value="MFC4536924.1"/>
    <property type="molecule type" value="Genomic_DNA"/>
</dbReference>
<dbReference type="InterPro" id="IPR013538">
    <property type="entry name" value="ASHA1/2-like_C"/>
</dbReference>
<dbReference type="Proteomes" id="UP001596004">
    <property type="component" value="Unassembled WGS sequence"/>
</dbReference>
<dbReference type="Pfam" id="PF08327">
    <property type="entry name" value="AHSA1"/>
    <property type="match status" value="1"/>
</dbReference>
<dbReference type="NCBIfam" id="TIGR03083">
    <property type="entry name" value="maleylpyruvate isomerase family mycothiol-dependent enzyme"/>
    <property type="match status" value="1"/>
</dbReference>
<protein>
    <submittedName>
        <fullName evidence="3">TIGR03086 family metal-binding protein</fullName>
    </submittedName>
</protein>
<dbReference type="CDD" id="cd07814">
    <property type="entry name" value="SRPBCC_CalC_Aha1-like"/>
    <property type="match status" value="1"/>
</dbReference>
<dbReference type="InterPro" id="IPR017520">
    <property type="entry name" value="CHP03086"/>
</dbReference>
<dbReference type="InterPro" id="IPR017517">
    <property type="entry name" value="Maleyloyr_isom"/>
</dbReference>
<feature type="domain" description="Activator of Hsp90 ATPase homologue 1/2-like C-terminal" evidence="2">
    <location>
        <begin position="11"/>
        <end position="125"/>
    </location>
</feature>
<comment type="caution">
    <text evidence="3">The sequence shown here is derived from an EMBL/GenBank/DDBJ whole genome shotgun (WGS) entry which is preliminary data.</text>
</comment>
<dbReference type="SUPFAM" id="SSF55961">
    <property type="entry name" value="Bet v1-like"/>
    <property type="match status" value="1"/>
</dbReference>
<dbReference type="Gene3D" id="1.20.120.450">
    <property type="entry name" value="dinb family like domain"/>
    <property type="match status" value="1"/>
</dbReference>
<evidence type="ECO:0000259" key="2">
    <source>
        <dbReference type="Pfam" id="PF08327"/>
    </source>
</evidence>
<accession>A0ABV9CUW8</accession>
<dbReference type="InterPro" id="IPR023393">
    <property type="entry name" value="START-like_dom_sf"/>
</dbReference>
<dbReference type="RefSeq" id="WP_380852293.1">
    <property type="nucleotide sequence ID" value="NZ_JBHSFP010000063.1"/>
</dbReference>